<feature type="domain" description="Fe2OG dioxygenase" evidence="7">
    <location>
        <begin position="165"/>
        <end position="264"/>
    </location>
</feature>
<keyword evidence="9" id="KW-1185">Reference proteome</keyword>
<proteinExistence type="inferred from homology"/>
<dbReference type="InterPro" id="IPR026992">
    <property type="entry name" value="DIOX_N"/>
</dbReference>
<feature type="region of interest" description="Disordered" evidence="6">
    <location>
        <begin position="281"/>
        <end position="308"/>
    </location>
</feature>
<keyword evidence="2 5" id="KW-0479">Metal-binding</keyword>
<comment type="caution">
    <text evidence="8">The sequence shown here is derived from an EMBL/GenBank/DDBJ whole genome shotgun (WGS) entry which is preliminary data.</text>
</comment>
<feature type="compositionally biased region" description="Basic and acidic residues" evidence="6">
    <location>
        <begin position="288"/>
        <end position="299"/>
    </location>
</feature>
<dbReference type="InterPro" id="IPR044861">
    <property type="entry name" value="IPNS-like_FE2OG_OXY"/>
</dbReference>
<dbReference type="PROSITE" id="PS51471">
    <property type="entry name" value="FE2OG_OXY"/>
    <property type="match status" value="1"/>
</dbReference>
<evidence type="ECO:0000256" key="6">
    <source>
        <dbReference type="SAM" id="MobiDB-lite"/>
    </source>
</evidence>
<dbReference type="EMBL" id="JARJCM010000122">
    <property type="protein sequence ID" value="KAJ7027597.1"/>
    <property type="molecule type" value="Genomic_DNA"/>
</dbReference>
<evidence type="ECO:0000256" key="2">
    <source>
        <dbReference type="ARBA" id="ARBA00022723"/>
    </source>
</evidence>
<keyword evidence="4 5" id="KW-0408">Iron</keyword>
<dbReference type="Pfam" id="PF14226">
    <property type="entry name" value="DIOX_N"/>
    <property type="match status" value="1"/>
</dbReference>
<evidence type="ECO:0000313" key="8">
    <source>
        <dbReference type="EMBL" id="KAJ7027597.1"/>
    </source>
</evidence>
<dbReference type="InterPro" id="IPR027443">
    <property type="entry name" value="IPNS-like_sf"/>
</dbReference>
<dbReference type="GO" id="GO:0046872">
    <property type="term" value="F:metal ion binding"/>
    <property type="evidence" value="ECO:0007669"/>
    <property type="project" value="UniProtKB-KW"/>
</dbReference>
<dbReference type="PANTHER" id="PTHR10209">
    <property type="entry name" value="OXIDOREDUCTASE, 2OG-FE II OXYGENASE FAMILY PROTEIN"/>
    <property type="match status" value="1"/>
</dbReference>
<dbReference type="PANTHER" id="PTHR10209:SF881">
    <property type="entry name" value="FI07970P-RELATED"/>
    <property type="match status" value="1"/>
</dbReference>
<evidence type="ECO:0000256" key="1">
    <source>
        <dbReference type="ARBA" id="ARBA00008056"/>
    </source>
</evidence>
<organism evidence="8 9">
    <name type="scientific">Mycena alexandri</name>
    <dbReference type="NCBI Taxonomy" id="1745969"/>
    <lineage>
        <taxon>Eukaryota</taxon>
        <taxon>Fungi</taxon>
        <taxon>Dikarya</taxon>
        <taxon>Basidiomycota</taxon>
        <taxon>Agaricomycotina</taxon>
        <taxon>Agaricomycetes</taxon>
        <taxon>Agaricomycetidae</taxon>
        <taxon>Agaricales</taxon>
        <taxon>Marasmiineae</taxon>
        <taxon>Mycenaceae</taxon>
        <taxon>Mycena</taxon>
    </lineage>
</organism>
<protein>
    <submittedName>
        <fullName evidence="8">2OG-Fe(II) oxygenase</fullName>
    </submittedName>
</protein>
<reference evidence="8" key="1">
    <citation type="submission" date="2023-03" db="EMBL/GenBank/DDBJ databases">
        <title>Massive genome expansion in bonnet fungi (Mycena s.s.) driven by repeated elements and novel gene families across ecological guilds.</title>
        <authorList>
            <consortium name="Lawrence Berkeley National Laboratory"/>
            <person name="Harder C.B."/>
            <person name="Miyauchi S."/>
            <person name="Viragh M."/>
            <person name="Kuo A."/>
            <person name="Thoen E."/>
            <person name="Andreopoulos B."/>
            <person name="Lu D."/>
            <person name="Skrede I."/>
            <person name="Drula E."/>
            <person name="Henrissat B."/>
            <person name="Morin E."/>
            <person name="Kohler A."/>
            <person name="Barry K."/>
            <person name="LaButti K."/>
            <person name="Morin E."/>
            <person name="Salamov A."/>
            <person name="Lipzen A."/>
            <person name="Mereny Z."/>
            <person name="Hegedus B."/>
            <person name="Baldrian P."/>
            <person name="Stursova M."/>
            <person name="Weitz H."/>
            <person name="Taylor A."/>
            <person name="Grigoriev I.V."/>
            <person name="Nagy L.G."/>
            <person name="Martin F."/>
            <person name="Kauserud H."/>
        </authorList>
    </citation>
    <scope>NUCLEOTIDE SEQUENCE</scope>
    <source>
        <strain evidence="8">CBHHK200</strain>
    </source>
</reference>
<sequence length="308" mass="34158">MTNAGGVEIPIIDLTSNTDAILQQIRRASETVGLFYIQKHGIPEEILSRCLAASADFFSFDDKTKLALWQEDPPASNVGYRPSLDSKLDPQGTPDLMEGLTLHWEDLNADEAGSQNKWPVKVPALRQATLHYYAHALELGTMLLQLIALAMGLEEDFLLNMTGNNSSRMRLLRYPSQSRDVIAAGSHSDFGLFTILLQQPGMEALQLAVPKTGWTVIPPIPGTLVVNLGDQSSIVTNGVFRSALHRVVSRRGPERHSVPLFFMADADVVLQPNPVFVTPERPSQYEMKSARERLDERMDASWAPSRRP</sequence>
<dbReference type="SUPFAM" id="SSF51197">
    <property type="entry name" value="Clavaminate synthase-like"/>
    <property type="match status" value="1"/>
</dbReference>
<name>A0AAD6SL71_9AGAR</name>
<dbReference type="Proteomes" id="UP001218188">
    <property type="component" value="Unassembled WGS sequence"/>
</dbReference>
<dbReference type="AlphaFoldDB" id="A0AAD6SL71"/>
<dbReference type="InterPro" id="IPR005123">
    <property type="entry name" value="Oxoglu/Fe-dep_dioxygenase_dom"/>
</dbReference>
<keyword evidence="3 5" id="KW-0560">Oxidoreductase</keyword>
<dbReference type="Pfam" id="PF03171">
    <property type="entry name" value="2OG-FeII_Oxy"/>
    <property type="match status" value="1"/>
</dbReference>
<dbReference type="Gene3D" id="2.60.120.330">
    <property type="entry name" value="B-lactam Antibiotic, Isopenicillin N Synthase, Chain"/>
    <property type="match status" value="1"/>
</dbReference>
<gene>
    <name evidence="8" type="ORF">C8F04DRAFT_1122058</name>
</gene>
<evidence type="ECO:0000313" key="9">
    <source>
        <dbReference type="Proteomes" id="UP001218188"/>
    </source>
</evidence>
<accession>A0AAD6SL71</accession>
<dbReference type="GO" id="GO:0016491">
    <property type="term" value="F:oxidoreductase activity"/>
    <property type="evidence" value="ECO:0007669"/>
    <property type="project" value="UniProtKB-KW"/>
</dbReference>
<evidence type="ECO:0000256" key="5">
    <source>
        <dbReference type="RuleBase" id="RU003682"/>
    </source>
</evidence>
<evidence type="ECO:0000256" key="4">
    <source>
        <dbReference type="ARBA" id="ARBA00023004"/>
    </source>
</evidence>
<evidence type="ECO:0000256" key="3">
    <source>
        <dbReference type="ARBA" id="ARBA00023002"/>
    </source>
</evidence>
<dbReference type="PRINTS" id="PR00682">
    <property type="entry name" value="IPNSYNTHASE"/>
</dbReference>
<evidence type="ECO:0000259" key="7">
    <source>
        <dbReference type="PROSITE" id="PS51471"/>
    </source>
</evidence>
<comment type="similarity">
    <text evidence="1 5">Belongs to the iron/ascorbate-dependent oxidoreductase family.</text>
</comment>